<protein>
    <submittedName>
        <fullName evidence="1">Phage baseplate protein</fullName>
    </submittedName>
</protein>
<reference evidence="1" key="1">
    <citation type="submission" date="2018-01" db="EMBL/GenBank/DDBJ databases">
        <authorList>
            <person name="Krukenberg V."/>
        </authorList>
    </citation>
    <scope>NUCLEOTIDE SEQUENCE</scope>
    <source>
        <strain evidence="1">E20ANME2</strain>
    </source>
</reference>
<dbReference type="Proteomes" id="UP000248329">
    <property type="component" value="Unassembled WGS sequence"/>
</dbReference>
<gene>
    <name evidence="1" type="ORF">C4B59_12535</name>
</gene>
<accession>A0AC61L0F0</accession>
<name>A0AC61L0F0_9EURY</name>
<sequence>MRALSAPELLDVWERGNVQSPVHRALLLLSAACPEASADSLTKLNIGERDARLLTLREWTFGSQLIGIATCPDCRERLELTFNVADIQVTPESGPTRELTIDAYGYDVHFRLPNSLDMATIADHKDVDVAREELLESCLLSVHHDGEEIPSDHLPASLVEAIVDRMAEADPGADVQLALSCPSCRHQWHATFDIVLFFWSEINAWAYHRLHEVHTLALAYGWREADILAMSPWRRQFYLERVGG</sequence>
<evidence type="ECO:0000313" key="1">
    <source>
        <dbReference type="EMBL" id="PXF58910.1"/>
    </source>
</evidence>
<evidence type="ECO:0000313" key="2">
    <source>
        <dbReference type="Proteomes" id="UP000248329"/>
    </source>
</evidence>
<organism evidence="1 2">
    <name type="scientific">Candidatus Methanogaster sp</name>
    <dbReference type="NCBI Taxonomy" id="3386292"/>
    <lineage>
        <taxon>Archaea</taxon>
        <taxon>Methanobacteriati</taxon>
        <taxon>Methanobacteriota</taxon>
        <taxon>Stenosarchaea group</taxon>
        <taxon>Methanomicrobia</taxon>
        <taxon>Methanosarcinales</taxon>
        <taxon>ANME-2 cluster</taxon>
        <taxon>Candidatus Methanogasteraceae</taxon>
        <taxon>Candidatus Methanogaster</taxon>
    </lineage>
</organism>
<comment type="caution">
    <text evidence="1">The sequence shown here is derived from an EMBL/GenBank/DDBJ whole genome shotgun (WGS) entry which is preliminary data.</text>
</comment>
<dbReference type="EMBL" id="PQXF01000031">
    <property type="protein sequence ID" value="PXF58910.1"/>
    <property type="molecule type" value="Genomic_DNA"/>
</dbReference>
<proteinExistence type="predicted"/>